<accession>A0A834TEP2</accession>
<dbReference type="Proteomes" id="UP000634136">
    <property type="component" value="Unassembled WGS sequence"/>
</dbReference>
<gene>
    <name evidence="1" type="ORF">G2W53_025835</name>
</gene>
<comment type="caution">
    <text evidence="1">The sequence shown here is derived from an EMBL/GenBank/DDBJ whole genome shotgun (WGS) entry which is preliminary data.</text>
</comment>
<sequence length="58" mass="6096">MDITLTTITSNASSMAATATVANPTNLFPQPMSLSISPTTGITLLRLLPFKHRIGAPI</sequence>
<evidence type="ECO:0000313" key="1">
    <source>
        <dbReference type="EMBL" id="KAF7820380.1"/>
    </source>
</evidence>
<organism evidence="1 2">
    <name type="scientific">Senna tora</name>
    <dbReference type="NCBI Taxonomy" id="362788"/>
    <lineage>
        <taxon>Eukaryota</taxon>
        <taxon>Viridiplantae</taxon>
        <taxon>Streptophyta</taxon>
        <taxon>Embryophyta</taxon>
        <taxon>Tracheophyta</taxon>
        <taxon>Spermatophyta</taxon>
        <taxon>Magnoliopsida</taxon>
        <taxon>eudicotyledons</taxon>
        <taxon>Gunneridae</taxon>
        <taxon>Pentapetalae</taxon>
        <taxon>rosids</taxon>
        <taxon>fabids</taxon>
        <taxon>Fabales</taxon>
        <taxon>Fabaceae</taxon>
        <taxon>Caesalpinioideae</taxon>
        <taxon>Cassia clade</taxon>
        <taxon>Senna</taxon>
    </lineage>
</organism>
<evidence type="ECO:0000313" key="2">
    <source>
        <dbReference type="Proteomes" id="UP000634136"/>
    </source>
</evidence>
<proteinExistence type="predicted"/>
<keyword evidence="2" id="KW-1185">Reference proteome</keyword>
<protein>
    <submittedName>
        <fullName evidence="1">Uncharacterized protein</fullName>
    </submittedName>
</protein>
<dbReference type="AlphaFoldDB" id="A0A834TEP2"/>
<dbReference type="EMBL" id="JAAIUW010000008">
    <property type="protein sequence ID" value="KAF7820380.1"/>
    <property type="molecule type" value="Genomic_DNA"/>
</dbReference>
<name>A0A834TEP2_9FABA</name>
<reference evidence="1" key="1">
    <citation type="submission" date="2020-09" db="EMBL/GenBank/DDBJ databases">
        <title>Genome-Enabled Discovery of Anthraquinone Biosynthesis in Senna tora.</title>
        <authorList>
            <person name="Kang S.-H."/>
            <person name="Pandey R.P."/>
            <person name="Lee C.-M."/>
            <person name="Sim J.-S."/>
            <person name="Jeong J.-T."/>
            <person name="Choi B.-S."/>
            <person name="Jung M."/>
            <person name="Ginzburg D."/>
            <person name="Zhao K."/>
            <person name="Won S.Y."/>
            <person name="Oh T.-J."/>
            <person name="Yu Y."/>
            <person name="Kim N.-H."/>
            <person name="Lee O.R."/>
            <person name="Lee T.-H."/>
            <person name="Bashyal P."/>
            <person name="Kim T.-S."/>
            <person name="Lee W.-H."/>
            <person name="Kawkins C."/>
            <person name="Kim C.-K."/>
            <person name="Kim J.S."/>
            <person name="Ahn B.O."/>
            <person name="Rhee S.Y."/>
            <person name="Sohng J.K."/>
        </authorList>
    </citation>
    <scope>NUCLEOTIDE SEQUENCE</scope>
    <source>
        <tissue evidence="1">Leaf</tissue>
    </source>
</reference>